<dbReference type="Gene3D" id="3.80.10.10">
    <property type="entry name" value="Ribonuclease Inhibitor"/>
    <property type="match status" value="1"/>
</dbReference>
<dbReference type="EMBL" id="RBNJ01000799">
    <property type="protein sequence ID" value="RUS34000.1"/>
    <property type="molecule type" value="Genomic_DNA"/>
</dbReference>
<organism evidence="1 2">
    <name type="scientific">Jimgerdemannia flammicorona</name>
    <dbReference type="NCBI Taxonomy" id="994334"/>
    <lineage>
        <taxon>Eukaryota</taxon>
        <taxon>Fungi</taxon>
        <taxon>Fungi incertae sedis</taxon>
        <taxon>Mucoromycota</taxon>
        <taxon>Mucoromycotina</taxon>
        <taxon>Endogonomycetes</taxon>
        <taxon>Endogonales</taxon>
        <taxon>Endogonaceae</taxon>
        <taxon>Jimgerdemannia</taxon>
    </lineage>
</organism>
<name>A0A433QW20_9FUNG</name>
<gene>
    <name evidence="1" type="ORF">BC938DRAFT_482890</name>
</gene>
<comment type="caution">
    <text evidence="1">The sequence shown here is derived from an EMBL/GenBank/DDBJ whole genome shotgun (WGS) entry which is preliminary data.</text>
</comment>
<dbReference type="SUPFAM" id="SSF52047">
    <property type="entry name" value="RNI-like"/>
    <property type="match status" value="1"/>
</dbReference>
<accession>A0A433QW20</accession>
<evidence type="ECO:0000313" key="2">
    <source>
        <dbReference type="Proteomes" id="UP000274822"/>
    </source>
</evidence>
<dbReference type="AlphaFoldDB" id="A0A433QW20"/>
<dbReference type="Proteomes" id="UP000274822">
    <property type="component" value="Unassembled WGS sequence"/>
</dbReference>
<evidence type="ECO:0008006" key="3">
    <source>
        <dbReference type="Google" id="ProtNLM"/>
    </source>
</evidence>
<keyword evidence="2" id="KW-1185">Reference proteome</keyword>
<sequence length="316" mass="35360">MNTLFKPCATIFPMELVFVVLEIALHTKGPIIPLLLICKACYQFLIPRFYCEIHLNSQQLLRFARIEDYSTLSAHLRHLTFNGYNSLAKLSGILSNAHNLSSLTLNITKTSDDPRDFIILLIAESIPSNLKSLRIAGPAFMHLPTTTTSPNFPNLRLVEFDRFPCDRSGIGNMCIARLANKLAGQNPPLQALLIKNNKYFKPELLKAVISDIGAELLYLNLEGSQLNGTTLRAIANQLPKLRALAVGRCDDITTEDLDRFVERNAEVNANVNGRVGLDIYVGRCPKICIGDLRMKCRIRHGTSFEIQEVKNELNLV</sequence>
<dbReference type="InterPro" id="IPR032675">
    <property type="entry name" value="LRR_dom_sf"/>
</dbReference>
<reference evidence="1 2" key="1">
    <citation type="journal article" date="2018" name="New Phytol.">
        <title>Phylogenomics of Endogonaceae and evolution of mycorrhizas within Mucoromycota.</title>
        <authorList>
            <person name="Chang Y."/>
            <person name="Desiro A."/>
            <person name="Na H."/>
            <person name="Sandor L."/>
            <person name="Lipzen A."/>
            <person name="Clum A."/>
            <person name="Barry K."/>
            <person name="Grigoriev I.V."/>
            <person name="Martin F.M."/>
            <person name="Stajich J.E."/>
            <person name="Smith M.E."/>
            <person name="Bonito G."/>
            <person name="Spatafora J.W."/>
        </authorList>
    </citation>
    <scope>NUCLEOTIDE SEQUENCE [LARGE SCALE GENOMIC DNA]</scope>
    <source>
        <strain evidence="1 2">AD002</strain>
    </source>
</reference>
<proteinExistence type="predicted"/>
<protein>
    <recommendedName>
        <fullName evidence="3">F-box domain-containing protein</fullName>
    </recommendedName>
</protein>
<evidence type="ECO:0000313" key="1">
    <source>
        <dbReference type="EMBL" id="RUS34000.1"/>
    </source>
</evidence>